<organism evidence="1 2">
    <name type="scientific">Shuttleworthella satelles DSM 14600</name>
    <dbReference type="NCBI Taxonomy" id="626523"/>
    <lineage>
        <taxon>Bacteria</taxon>
        <taxon>Bacillati</taxon>
        <taxon>Bacillota</taxon>
        <taxon>Clostridia</taxon>
        <taxon>Lachnospirales</taxon>
        <taxon>Lachnospiraceae</taxon>
        <taxon>Shuttleworthella</taxon>
    </lineage>
</organism>
<evidence type="ECO:0000313" key="2">
    <source>
        <dbReference type="Proteomes" id="UP000003494"/>
    </source>
</evidence>
<dbReference type="Proteomes" id="UP000003494">
    <property type="component" value="Unassembled WGS sequence"/>
</dbReference>
<evidence type="ECO:0000313" key="1">
    <source>
        <dbReference type="EMBL" id="EEP28911.1"/>
    </source>
</evidence>
<protein>
    <submittedName>
        <fullName evidence="1">Uncharacterized protein</fullName>
    </submittedName>
</protein>
<comment type="caution">
    <text evidence="1">The sequence shown here is derived from an EMBL/GenBank/DDBJ whole genome shotgun (WGS) entry which is preliminary data.</text>
</comment>
<dbReference type="STRING" id="626523.GCWU000342_00260"/>
<proteinExistence type="predicted"/>
<sequence length="73" mass="8461">MISPPGAFFTELDFIEVLSFHLCTEEKSSIFYFEVIIELFMQLSHFVGRFYSVLVHKISNLICCPPISSNFYS</sequence>
<reference evidence="1" key="1">
    <citation type="submission" date="2009-04" db="EMBL/GenBank/DDBJ databases">
        <authorList>
            <person name="Weinstock G."/>
            <person name="Sodergren E."/>
            <person name="Clifton S."/>
            <person name="Fulton L."/>
            <person name="Fulton B."/>
            <person name="Courtney L."/>
            <person name="Fronick C."/>
            <person name="Harrison M."/>
            <person name="Strong C."/>
            <person name="Farmer C."/>
            <person name="Delahaunty K."/>
            <person name="Markovic C."/>
            <person name="Hall O."/>
            <person name="Minx P."/>
            <person name="Tomlinson C."/>
            <person name="Mitreva M."/>
            <person name="Nelson J."/>
            <person name="Hou S."/>
            <person name="Wollam A."/>
            <person name="Pepin K.H."/>
            <person name="Johnson M."/>
            <person name="Bhonagiri V."/>
            <person name="Nash W.E."/>
            <person name="Warren W."/>
            <person name="Chinwalla A."/>
            <person name="Mardis E.R."/>
            <person name="Wilson R.K."/>
        </authorList>
    </citation>
    <scope>NUCLEOTIDE SEQUENCE [LARGE SCALE GENOMIC DNA]</scope>
    <source>
        <strain evidence="1">DSM 14600</strain>
    </source>
</reference>
<name>C4G8G4_9FIRM</name>
<dbReference type="EMBL" id="ACIP02000001">
    <property type="protein sequence ID" value="EEP28911.1"/>
    <property type="molecule type" value="Genomic_DNA"/>
</dbReference>
<dbReference type="HOGENOM" id="CLU_2702785_0_0_9"/>
<gene>
    <name evidence="1" type="ORF">GCWU000342_00260</name>
</gene>
<keyword evidence="2" id="KW-1185">Reference proteome</keyword>
<dbReference type="AlphaFoldDB" id="C4G8G4"/>
<accession>C4G8G4</accession>